<dbReference type="SMART" id="SM00028">
    <property type="entry name" value="TPR"/>
    <property type="match status" value="2"/>
</dbReference>
<evidence type="ECO:0000259" key="2">
    <source>
        <dbReference type="Pfam" id="PF14737"/>
    </source>
</evidence>
<feature type="domain" description="DUF4470" evidence="2">
    <location>
        <begin position="157"/>
        <end position="255"/>
    </location>
</feature>
<evidence type="ECO:0000256" key="1">
    <source>
        <dbReference type="SAM" id="MobiDB-lite"/>
    </source>
</evidence>
<dbReference type="InterPro" id="IPR027974">
    <property type="entry name" value="DUF4470"/>
</dbReference>
<dbReference type="InterPro" id="IPR019734">
    <property type="entry name" value="TPR_rpt"/>
</dbReference>
<name>A0AAI8YCP4_9PEZI</name>
<keyword evidence="4" id="KW-1185">Reference proteome</keyword>
<sequence length="839" mass="94472">MSTPTEKSAEAGNRGNGCYRKGLFDQATKAYFEALRLAPNHHAPLGNLAAVQFELGNYTISALYSEKALRLLNDVEDIDPRKQKLILRLARAYALSSGLDNATTAVARLAPGAEKEAMESCVAMQPPPQDVTNLRTKVLDEVPRTKPAWDEPEFYAVGHDNAEAVYDDAIAPSTSQELSWMFAGVGDARNFYRTLIAIPNGEDRTGRKRRYHFTLLDLKPTVFARNLVILELLSDFESILQAKEALACLIYVFGCQIMPPFAYTKLQETIATVLRKLDGGKPVASWIYVAESQHAAIRHHLSVWQQNLRGKYCTSKFRRDDEVFDKFGFMVPKDALLREHESELSKLLDDYKRGNKGASKAIEEYIDNHWRPNVTLVDGDFQDIVDPDGILGPEMPMHPVLLFHKLHPAEVEDTVHAAGGGSFMQCFEVFFRCGAFSLYQLQSRITDETVVGELNDCLERLRYDALQQQHESKQGTMDPNVFPKTYDRIHLSNIPDYDGCPLSSFLYTMPVLKAKSSLSACVLLNNHAFDDYQHLLSEYTLLDNLKSIEDNFRVELREDSPSIRDWEEMEMSDYTNWAKVSPSVLALEKRMSKGKLENFIHRHLLKVLLPYKRDPLDGECVLIAHLHSVGYPGHWLSSVLEGIFEGTFTTTVRAPRQAVDDPGSVTNAYPSATISIKPWLAELATLGTIWQSLLPFGLLIPNSLLPSRDSIRKYTISFPPGDVEAPHRPHFVLVFWSQAAAGAPPTSSGLRQTLLDDEQGDRSEKARSVRESGIRVLTTYKWVTKTATASFWLRSDEVEMMMREAGSWSAAVWRVDSWERVTAWVGVSEKIVEGEGWVD</sequence>
<dbReference type="SUPFAM" id="SSF48452">
    <property type="entry name" value="TPR-like"/>
    <property type="match status" value="1"/>
</dbReference>
<dbReference type="InterPro" id="IPR011990">
    <property type="entry name" value="TPR-like_helical_dom_sf"/>
</dbReference>
<feature type="region of interest" description="Disordered" evidence="1">
    <location>
        <begin position="743"/>
        <end position="767"/>
    </location>
</feature>
<evidence type="ECO:0000313" key="4">
    <source>
        <dbReference type="Proteomes" id="UP001295740"/>
    </source>
</evidence>
<accession>A0AAI8YCP4</accession>
<organism evidence="3 4">
    <name type="scientific">Anthostomella pinea</name>
    <dbReference type="NCBI Taxonomy" id="933095"/>
    <lineage>
        <taxon>Eukaryota</taxon>
        <taxon>Fungi</taxon>
        <taxon>Dikarya</taxon>
        <taxon>Ascomycota</taxon>
        <taxon>Pezizomycotina</taxon>
        <taxon>Sordariomycetes</taxon>
        <taxon>Xylariomycetidae</taxon>
        <taxon>Xylariales</taxon>
        <taxon>Xylariaceae</taxon>
        <taxon>Anthostomella</taxon>
    </lineage>
</organism>
<dbReference type="Pfam" id="PF14737">
    <property type="entry name" value="DUF4470"/>
    <property type="match status" value="1"/>
</dbReference>
<gene>
    <name evidence="3" type="ORF">KHLLAP_LOCUS388</name>
</gene>
<reference evidence="3" key="1">
    <citation type="submission" date="2023-10" db="EMBL/GenBank/DDBJ databases">
        <authorList>
            <person name="Hackl T."/>
        </authorList>
    </citation>
    <scope>NUCLEOTIDE SEQUENCE</scope>
</reference>
<comment type="caution">
    <text evidence="3">The sequence shown here is derived from an EMBL/GenBank/DDBJ whole genome shotgun (WGS) entry which is preliminary data.</text>
</comment>
<dbReference type="EMBL" id="CAUWAG010000003">
    <property type="protein sequence ID" value="CAJ2499920.1"/>
    <property type="molecule type" value="Genomic_DNA"/>
</dbReference>
<protein>
    <submittedName>
        <fullName evidence="3">Uu.00g027730.m01.CDS01</fullName>
    </submittedName>
</protein>
<dbReference type="Proteomes" id="UP001295740">
    <property type="component" value="Unassembled WGS sequence"/>
</dbReference>
<dbReference type="Gene3D" id="1.25.40.10">
    <property type="entry name" value="Tetratricopeptide repeat domain"/>
    <property type="match status" value="1"/>
</dbReference>
<proteinExistence type="predicted"/>
<evidence type="ECO:0000313" key="3">
    <source>
        <dbReference type="EMBL" id="CAJ2499920.1"/>
    </source>
</evidence>
<dbReference type="AlphaFoldDB" id="A0AAI8YCP4"/>